<dbReference type="EMBL" id="DF237330">
    <property type="protein sequence ID" value="GAQ87845.1"/>
    <property type="molecule type" value="Genomic_DNA"/>
</dbReference>
<feature type="region of interest" description="Disordered" evidence="1">
    <location>
        <begin position="336"/>
        <end position="365"/>
    </location>
</feature>
<proteinExistence type="predicted"/>
<feature type="region of interest" description="Disordered" evidence="1">
    <location>
        <begin position="32"/>
        <end position="53"/>
    </location>
</feature>
<organism evidence="2 3">
    <name type="scientific">Klebsormidium nitens</name>
    <name type="common">Green alga</name>
    <name type="synonym">Ulothrix nitens</name>
    <dbReference type="NCBI Taxonomy" id="105231"/>
    <lineage>
        <taxon>Eukaryota</taxon>
        <taxon>Viridiplantae</taxon>
        <taxon>Streptophyta</taxon>
        <taxon>Klebsormidiophyceae</taxon>
        <taxon>Klebsormidiales</taxon>
        <taxon>Klebsormidiaceae</taxon>
        <taxon>Klebsormidium</taxon>
    </lineage>
</organism>
<evidence type="ECO:0000313" key="2">
    <source>
        <dbReference type="EMBL" id="GAQ87845.1"/>
    </source>
</evidence>
<dbReference type="AlphaFoldDB" id="A0A1Y1IA51"/>
<feature type="compositionally biased region" description="Polar residues" evidence="1">
    <location>
        <begin position="710"/>
        <end position="722"/>
    </location>
</feature>
<reference evidence="2 3" key="1">
    <citation type="journal article" date="2014" name="Nat. Commun.">
        <title>Klebsormidium flaccidum genome reveals primary factors for plant terrestrial adaptation.</title>
        <authorList>
            <person name="Hori K."/>
            <person name="Maruyama F."/>
            <person name="Fujisawa T."/>
            <person name="Togashi T."/>
            <person name="Yamamoto N."/>
            <person name="Seo M."/>
            <person name="Sato S."/>
            <person name="Yamada T."/>
            <person name="Mori H."/>
            <person name="Tajima N."/>
            <person name="Moriyama T."/>
            <person name="Ikeuchi M."/>
            <person name="Watanabe M."/>
            <person name="Wada H."/>
            <person name="Kobayashi K."/>
            <person name="Saito M."/>
            <person name="Masuda T."/>
            <person name="Sasaki-Sekimoto Y."/>
            <person name="Mashiguchi K."/>
            <person name="Awai K."/>
            <person name="Shimojima M."/>
            <person name="Masuda S."/>
            <person name="Iwai M."/>
            <person name="Nobusawa T."/>
            <person name="Narise T."/>
            <person name="Kondo S."/>
            <person name="Saito H."/>
            <person name="Sato R."/>
            <person name="Murakawa M."/>
            <person name="Ihara Y."/>
            <person name="Oshima-Yamada Y."/>
            <person name="Ohtaka K."/>
            <person name="Satoh M."/>
            <person name="Sonobe K."/>
            <person name="Ishii M."/>
            <person name="Ohtani R."/>
            <person name="Kanamori-Sato M."/>
            <person name="Honoki R."/>
            <person name="Miyazaki D."/>
            <person name="Mochizuki H."/>
            <person name="Umetsu J."/>
            <person name="Higashi K."/>
            <person name="Shibata D."/>
            <person name="Kamiya Y."/>
            <person name="Sato N."/>
            <person name="Nakamura Y."/>
            <person name="Tabata S."/>
            <person name="Ida S."/>
            <person name="Kurokawa K."/>
            <person name="Ohta H."/>
        </authorList>
    </citation>
    <scope>NUCLEOTIDE SEQUENCE [LARGE SCALE GENOMIC DNA]</scope>
    <source>
        <strain evidence="2 3">NIES-2285</strain>
    </source>
</reference>
<protein>
    <submittedName>
        <fullName evidence="2">Uncharacterized protein</fullName>
    </submittedName>
</protein>
<feature type="region of interest" description="Disordered" evidence="1">
    <location>
        <begin position="630"/>
        <end position="731"/>
    </location>
</feature>
<dbReference type="Proteomes" id="UP000054558">
    <property type="component" value="Unassembled WGS sequence"/>
</dbReference>
<gene>
    <name evidence="2" type="ORF">KFL_003810090</name>
</gene>
<name>A0A1Y1IA51_KLENI</name>
<feature type="compositionally biased region" description="Polar residues" evidence="1">
    <location>
        <begin position="277"/>
        <end position="292"/>
    </location>
</feature>
<feature type="region of interest" description="Disordered" evidence="1">
    <location>
        <begin position="98"/>
        <end position="120"/>
    </location>
</feature>
<feature type="compositionally biased region" description="Polar residues" evidence="1">
    <location>
        <begin position="431"/>
        <end position="441"/>
    </location>
</feature>
<feature type="region of interest" description="Disordered" evidence="1">
    <location>
        <begin position="403"/>
        <end position="597"/>
    </location>
</feature>
<evidence type="ECO:0000313" key="3">
    <source>
        <dbReference type="Proteomes" id="UP000054558"/>
    </source>
</evidence>
<feature type="compositionally biased region" description="Basic residues" evidence="1">
    <location>
        <begin position="986"/>
        <end position="995"/>
    </location>
</feature>
<sequence>MDPRGPSPKRLRFESLREEEIVIPRITEWQFETPEGAEEGEITSARPSSSRHNVDLPARLRPIRWRNIGRSARRGGLWNQVLDFLAWEADCRRSGEGIEVEQRHESGRRVHQSVSNEGEETGALGGIEAWGETTSDGLDRGDGKAAPFLCPQPLPSGMLGVGTKAGPDEAREIQRGGFEARSQSEKRPSTVESTLSPSPLANPEKARPAAHGEGGPISEAELLGGMSPQQVSGLASPTLKEPKQPSASPAEASPLIPPLATNGTPVEGFQAADATPASVNTGPSGPQTATENGSREGVSGNAAPETMSRGTAEVFEGSKIAKVSPCEVEAVQDVNHVEQSTAPETAEAASPKTATDIPQGAAFGAGPGNGNPCKLGALHDVHHFEQSKASACLKTAADGLQGATLGVGQGPELCGVGEGDEAGTKSAPTEGCQQAEASRSGDTPPEEAAQPANEIGTGGASTTSRASVGDGPVAHPADSVDDLALSARIAGAHKGPGQGRCKPKGQTGAQQLGARGSASGAARSGDLAGGESGLPCNGTPCDGAKEGVPGNSGSANVPKDLPEVPNHAPPLLCPPSKDCHVASSDQGAVSPTESVHARIPKVPSRLEEQTQNGDLQQLGAQRPTFEALTRAANQGETGATDRPVLGEIPRLPHRNTLAAEADEESARIPKRPRREESEAAPHKGPRVSPRGPAKKIVETPNPVGGESDGQARQQHISASLPQTIVPDPASSVAQPFVDPLSVELTWGVTGGEKDCGAVPNNLSQQGGPLALTNEATSLTEGGPKSEALLPGGSSLELPDMSDVELAALLEHVPLPDGDAPHAVDGNEPGGPEEWSLLGQSLLGSFKSLPCLLTAAPPEVTVPDTPRNRSLKRSFSEMDVLTGARQAEPTIRPHVSKKATFVVTVPAKRFRPSVEARVVIPSMDAPTVLESTRNCNETEDLDSPTMSTSFIDRDMALFGLTGLGTSLEEGQLSPKCCPPANAPTLSKPRKGRKRATRSVALVPSSFALTKPRNKRKGRGSPGKQKSEELALDEAQEDSRRALLLAEIAREISERERVVESESLLLDSLQRARRIKLCVETIDIR</sequence>
<feature type="region of interest" description="Disordered" evidence="1">
    <location>
        <begin position="969"/>
        <end position="1032"/>
    </location>
</feature>
<feature type="compositionally biased region" description="Basic and acidic residues" evidence="1">
    <location>
        <begin position="98"/>
        <end position="108"/>
    </location>
</feature>
<evidence type="ECO:0000256" key="1">
    <source>
        <dbReference type="SAM" id="MobiDB-lite"/>
    </source>
</evidence>
<accession>A0A1Y1IA51</accession>
<feature type="compositionally biased region" description="Low complexity" evidence="1">
    <location>
        <begin position="508"/>
        <end position="526"/>
    </location>
</feature>
<keyword evidence="3" id="KW-1185">Reference proteome</keyword>
<feature type="region of interest" description="Disordered" evidence="1">
    <location>
        <begin position="175"/>
        <end position="307"/>
    </location>
</feature>
<dbReference type="OMA" id="CALENNN"/>
<feature type="compositionally biased region" description="Polar residues" evidence="1">
    <location>
        <begin position="190"/>
        <end position="199"/>
    </location>
</feature>
<feature type="compositionally biased region" description="Polar residues" evidence="1">
    <location>
        <begin position="583"/>
        <end position="593"/>
    </location>
</feature>